<evidence type="ECO:0000313" key="2">
    <source>
        <dbReference type="Proteomes" id="UP000326202"/>
    </source>
</evidence>
<dbReference type="KEGG" id="htq:FRZ44_02200"/>
<organism evidence="1 2">
    <name type="scientific">Hypericibacter terrae</name>
    <dbReference type="NCBI Taxonomy" id="2602015"/>
    <lineage>
        <taxon>Bacteria</taxon>
        <taxon>Pseudomonadati</taxon>
        <taxon>Pseudomonadota</taxon>
        <taxon>Alphaproteobacteria</taxon>
        <taxon>Rhodospirillales</taxon>
        <taxon>Dongiaceae</taxon>
        <taxon>Hypericibacter</taxon>
    </lineage>
</organism>
<name>A0A5J6MCD6_9PROT</name>
<dbReference type="RefSeq" id="WP_151175445.1">
    <property type="nucleotide sequence ID" value="NZ_CP042906.1"/>
</dbReference>
<proteinExistence type="predicted"/>
<protein>
    <submittedName>
        <fullName evidence="1">Uncharacterized protein</fullName>
    </submittedName>
</protein>
<dbReference type="OrthoDB" id="9800901at2"/>
<dbReference type="Proteomes" id="UP000326202">
    <property type="component" value="Chromosome"/>
</dbReference>
<keyword evidence="2" id="KW-1185">Reference proteome</keyword>
<gene>
    <name evidence="1" type="ORF">FRZ44_02200</name>
</gene>
<dbReference type="AlphaFoldDB" id="A0A5J6MCD6"/>
<evidence type="ECO:0000313" key="1">
    <source>
        <dbReference type="EMBL" id="QEX14944.1"/>
    </source>
</evidence>
<reference evidence="1 2" key="1">
    <citation type="submission" date="2019-08" db="EMBL/GenBank/DDBJ databases">
        <title>Hyperibacter terrae gen. nov., sp. nov. and Hyperibacter viscosus sp. nov., two new members in the family Rhodospirillaceae isolated from the rhizosphere of Hypericum perforatum.</title>
        <authorList>
            <person name="Noviana Z."/>
        </authorList>
    </citation>
    <scope>NUCLEOTIDE SEQUENCE [LARGE SCALE GENOMIC DNA]</scope>
    <source>
        <strain evidence="1 2">R5913</strain>
    </source>
</reference>
<dbReference type="EMBL" id="CP042906">
    <property type="protein sequence ID" value="QEX14944.1"/>
    <property type="molecule type" value="Genomic_DNA"/>
</dbReference>
<accession>A0A5J6MCD6</accession>
<sequence length="314" mass="34361">MFNIVQDRLNQFGEKYEDLAPAVVGELVKSAGEFLEYLVGQQAANEAMSSLMRTALGIELENPEEWRLQWEALGLSDLARLVGSENFTNLYAYAFFGLPTTYDRSLDERGLSILGHCTSADMFLESCPRTWADVGVLERTLEAAQTRWAIDAGVDGTLVGPEGLAAIAGVSLKSIKNILAPSSGSDLRTTENGQVRVEDARRWLEGRPGFLPSIWELDEAGSVVPASTADHMLDDVLFVPVAKDGSHFSPECLVGKHYQIGPKSAPQKIADFRLALDLLTRMEPPRWRRPNSKGVPGLVTGVTWTRKTAAELGL</sequence>